<organism evidence="4 5">
    <name type="scientific">Effrenium voratum</name>
    <dbReference type="NCBI Taxonomy" id="2562239"/>
    <lineage>
        <taxon>Eukaryota</taxon>
        <taxon>Sar</taxon>
        <taxon>Alveolata</taxon>
        <taxon>Dinophyceae</taxon>
        <taxon>Suessiales</taxon>
        <taxon>Symbiodiniaceae</taxon>
        <taxon>Effrenium</taxon>
    </lineage>
</organism>
<dbReference type="SMART" id="SM00248">
    <property type="entry name" value="ANK"/>
    <property type="match status" value="2"/>
</dbReference>
<proteinExistence type="predicted"/>
<dbReference type="AlphaFoldDB" id="A0AA36J4J2"/>
<dbReference type="Proteomes" id="UP001178507">
    <property type="component" value="Unassembled WGS sequence"/>
</dbReference>
<dbReference type="Pfam" id="PF00023">
    <property type="entry name" value="Ank"/>
    <property type="match status" value="2"/>
</dbReference>
<dbReference type="EMBL" id="CAUJNA010003338">
    <property type="protein sequence ID" value="CAJ1399482.1"/>
    <property type="molecule type" value="Genomic_DNA"/>
</dbReference>
<sequence length="456" mass="50171">MADEGNTALHGLTADGTEVLQRLLEHGLDINAVNGMGETPLLSHLRCGAPSCRLVREMLSARAEVGRSDMMGETPLMEAACMGDRSLCLLLLESKADIGQCNLQGQRAEALASTAGFPDLAELLGDPRQPWRKAEALTSQAAEQVEEAVAKPAAERPRGRPARGALRQKCEEQGIPLDLLGQLAAADLLREKERLQALSLEALAAEAGDQGLAEGDRRQLAARLWHLRLWKLLPLQALQEQCRQEASHVVVHMQSAEGEPLSREELIEALAVAKWGGQTKSQQISQRCADKGIPDDKLENRARAEHLLSHFVSLESMGRADLARRYKGVGFAYGDDLSEEFIVSALKEYALCQEMSLSHLRQLCKEKGLAIRGEHRRADLLKLLSLESWKPFDIPVTKLPSILVAQGLLDQVQRLAKKELSQLTAECRRRQLPAEAAPAKEALLGRLRIKALFMFL</sequence>
<dbReference type="InterPro" id="IPR036770">
    <property type="entry name" value="Ankyrin_rpt-contain_sf"/>
</dbReference>
<dbReference type="GO" id="GO:0004842">
    <property type="term" value="F:ubiquitin-protein transferase activity"/>
    <property type="evidence" value="ECO:0007669"/>
    <property type="project" value="TreeGrafter"/>
</dbReference>
<gene>
    <name evidence="4" type="ORF">EVOR1521_LOCUS23003</name>
</gene>
<keyword evidence="1" id="KW-0677">Repeat</keyword>
<dbReference type="InterPro" id="IPR002110">
    <property type="entry name" value="Ankyrin_rpt"/>
</dbReference>
<keyword evidence="2 3" id="KW-0040">ANK repeat</keyword>
<keyword evidence="5" id="KW-1185">Reference proteome</keyword>
<accession>A0AA36J4J2</accession>
<evidence type="ECO:0000256" key="2">
    <source>
        <dbReference type="ARBA" id="ARBA00023043"/>
    </source>
</evidence>
<evidence type="ECO:0000256" key="3">
    <source>
        <dbReference type="PROSITE-ProRule" id="PRU00023"/>
    </source>
</evidence>
<evidence type="ECO:0000256" key="1">
    <source>
        <dbReference type="ARBA" id="ARBA00022737"/>
    </source>
</evidence>
<evidence type="ECO:0000313" key="5">
    <source>
        <dbReference type="Proteomes" id="UP001178507"/>
    </source>
</evidence>
<dbReference type="PROSITE" id="PS50088">
    <property type="entry name" value="ANK_REPEAT"/>
    <property type="match status" value="1"/>
</dbReference>
<dbReference type="GO" id="GO:0085020">
    <property type="term" value="P:protein K6-linked ubiquitination"/>
    <property type="evidence" value="ECO:0007669"/>
    <property type="project" value="TreeGrafter"/>
</dbReference>
<dbReference type="SUPFAM" id="SSF48403">
    <property type="entry name" value="Ankyrin repeat"/>
    <property type="match status" value="1"/>
</dbReference>
<reference evidence="4" key="1">
    <citation type="submission" date="2023-08" db="EMBL/GenBank/DDBJ databases">
        <authorList>
            <person name="Chen Y."/>
            <person name="Shah S."/>
            <person name="Dougan E. K."/>
            <person name="Thang M."/>
            <person name="Chan C."/>
        </authorList>
    </citation>
    <scope>NUCLEOTIDE SEQUENCE</scope>
</reference>
<protein>
    <submittedName>
        <fullName evidence="4">Uncharacterized protein</fullName>
    </submittedName>
</protein>
<name>A0AA36J4J2_9DINO</name>
<dbReference type="PANTHER" id="PTHR24171">
    <property type="entry name" value="ANKYRIN REPEAT DOMAIN-CONTAINING PROTEIN 39-RELATED"/>
    <property type="match status" value="1"/>
</dbReference>
<dbReference type="Gene3D" id="1.25.40.20">
    <property type="entry name" value="Ankyrin repeat-containing domain"/>
    <property type="match status" value="1"/>
</dbReference>
<evidence type="ECO:0000313" key="4">
    <source>
        <dbReference type="EMBL" id="CAJ1399482.1"/>
    </source>
</evidence>
<dbReference type="PANTHER" id="PTHR24171:SF11">
    <property type="entry name" value="26S PROTEASOME NON-ATPASE REGULATORY SUBUNIT 10"/>
    <property type="match status" value="1"/>
</dbReference>
<comment type="caution">
    <text evidence="4">The sequence shown here is derived from an EMBL/GenBank/DDBJ whole genome shotgun (WGS) entry which is preliminary data.</text>
</comment>
<feature type="repeat" description="ANK" evidence="3">
    <location>
        <begin position="71"/>
        <end position="103"/>
    </location>
</feature>